<dbReference type="EMBL" id="JBHUHZ010000002">
    <property type="protein sequence ID" value="MFD2163180.1"/>
    <property type="molecule type" value="Genomic_DNA"/>
</dbReference>
<reference evidence="3" key="1">
    <citation type="journal article" date="2019" name="Int. J. Syst. Evol. Microbiol.">
        <title>The Global Catalogue of Microorganisms (GCM) 10K type strain sequencing project: providing services to taxonomists for standard genome sequencing and annotation.</title>
        <authorList>
            <consortium name="The Broad Institute Genomics Platform"/>
            <consortium name="The Broad Institute Genome Sequencing Center for Infectious Disease"/>
            <person name="Wu L."/>
            <person name="Ma J."/>
        </authorList>
    </citation>
    <scope>NUCLEOTIDE SEQUENCE [LARGE SCALE GENOMIC DNA]</scope>
    <source>
        <strain evidence="3">KCTC 42217</strain>
    </source>
</reference>
<protein>
    <recommendedName>
        <fullName evidence="4">Beta-lactamase-inhibitor-like PepSY-like domain-containing protein</fullName>
    </recommendedName>
</protein>
<evidence type="ECO:0000256" key="1">
    <source>
        <dbReference type="SAM" id="SignalP"/>
    </source>
</evidence>
<organism evidence="2 3">
    <name type="scientific">Paradesertivirga mongoliensis</name>
    <dbReference type="NCBI Taxonomy" id="2100740"/>
    <lineage>
        <taxon>Bacteria</taxon>
        <taxon>Pseudomonadati</taxon>
        <taxon>Bacteroidota</taxon>
        <taxon>Sphingobacteriia</taxon>
        <taxon>Sphingobacteriales</taxon>
        <taxon>Sphingobacteriaceae</taxon>
        <taxon>Paradesertivirga</taxon>
    </lineage>
</organism>
<name>A0ABW4ZN79_9SPHI</name>
<dbReference type="Gene3D" id="3.10.450.360">
    <property type="match status" value="1"/>
</dbReference>
<comment type="caution">
    <text evidence="2">The sequence shown here is derived from an EMBL/GenBank/DDBJ whole genome shotgun (WGS) entry which is preliminary data.</text>
</comment>
<dbReference type="SUPFAM" id="SSF160574">
    <property type="entry name" value="BT0923-like"/>
    <property type="match status" value="1"/>
</dbReference>
<feature type="chain" id="PRO_5047502454" description="Beta-lactamase-inhibitor-like PepSY-like domain-containing protein" evidence="1">
    <location>
        <begin position="18"/>
        <end position="144"/>
    </location>
</feature>
<evidence type="ECO:0000313" key="3">
    <source>
        <dbReference type="Proteomes" id="UP001597387"/>
    </source>
</evidence>
<evidence type="ECO:0008006" key="4">
    <source>
        <dbReference type="Google" id="ProtNLM"/>
    </source>
</evidence>
<feature type="signal peptide" evidence="1">
    <location>
        <begin position="1"/>
        <end position="17"/>
    </location>
</feature>
<keyword evidence="3" id="KW-1185">Reference proteome</keyword>
<evidence type="ECO:0000313" key="2">
    <source>
        <dbReference type="EMBL" id="MFD2163180.1"/>
    </source>
</evidence>
<gene>
    <name evidence="2" type="ORF">ACFSJU_12310</name>
</gene>
<sequence length="144" mass="15889">MKNLIIALIATVLSVNAYGQAETQDTLPVAIRSDMTAKFANASAMEWTLADSIYTGTFTLDGQRHLVEYTASGKLRLHRYDLAKADYPATVLALIKKDYASHKIDDIERVERDGVVTFEAELDGSPDYLVVFDSTGKVLSVKKD</sequence>
<dbReference type="Proteomes" id="UP001597387">
    <property type="component" value="Unassembled WGS sequence"/>
</dbReference>
<accession>A0ABW4ZN79</accession>
<dbReference type="RefSeq" id="WP_255901286.1">
    <property type="nucleotide sequence ID" value="NZ_JAFMZO010000002.1"/>
</dbReference>
<proteinExistence type="predicted"/>
<keyword evidence="1" id="KW-0732">Signal</keyword>